<dbReference type="SUPFAM" id="SSF54975">
    <property type="entry name" value="Acylphosphatase/BLUF domain-like"/>
    <property type="match status" value="1"/>
</dbReference>
<dbReference type="RefSeq" id="WP_165905270.1">
    <property type="nucleotide sequence ID" value="NZ_SLWW01000003.1"/>
</dbReference>
<dbReference type="PROSITE" id="PS50925">
    <property type="entry name" value="BLUF"/>
    <property type="match status" value="1"/>
</dbReference>
<dbReference type="EMBL" id="SLWW01000003">
    <property type="protein sequence ID" value="TCO72955.1"/>
    <property type="molecule type" value="Genomic_DNA"/>
</dbReference>
<organism evidence="2 3">
    <name type="scientific">Rhodovulum euryhalinum</name>
    <dbReference type="NCBI Taxonomy" id="35805"/>
    <lineage>
        <taxon>Bacteria</taxon>
        <taxon>Pseudomonadati</taxon>
        <taxon>Pseudomonadota</taxon>
        <taxon>Alphaproteobacteria</taxon>
        <taxon>Rhodobacterales</taxon>
        <taxon>Paracoccaceae</taxon>
        <taxon>Rhodovulum</taxon>
    </lineage>
</organism>
<dbReference type="GO" id="GO:0071949">
    <property type="term" value="F:FAD binding"/>
    <property type="evidence" value="ECO:0007669"/>
    <property type="project" value="InterPro"/>
</dbReference>
<dbReference type="Proteomes" id="UP000295142">
    <property type="component" value="Unassembled WGS sequence"/>
</dbReference>
<comment type="caution">
    <text evidence="2">The sequence shown here is derived from an EMBL/GenBank/DDBJ whole genome shotgun (WGS) entry which is preliminary data.</text>
</comment>
<protein>
    <submittedName>
        <fullName evidence="2">FAD-dependent sensor of blue light</fullName>
    </submittedName>
</protein>
<sequence length="146" mass="16586">MAQDLFFLLYRSSAHRTLDGDTVIGILSQSLRNNPGNGLTGFLHVDRNHFLQYLEGPRVPLMRMATRISKDRRHRDFVILAEGTIDERFFPDWDMGQIADENLPSDGILAERSWLNPDAEIDPMPLIQAFASHANHLTGLDISEIE</sequence>
<dbReference type="InterPro" id="IPR007024">
    <property type="entry name" value="BLUF_domain"/>
</dbReference>
<feature type="domain" description="BLUF" evidence="1">
    <location>
        <begin position="5"/>
        <end position="96"/>
    </location>
</feature>
<evidence type="ECO:0000313" key="3">
    <source>
        <dbReference type="Proteomes" id="UP000295142"/>
    </source>
</evidence>
<gene>
    <name evidence="2" type="ORF">EV655_103184</name>
</gene>
<evidence type="ECO:0000259" key="1">
    <source>
        <dbReference type="PROSITE" id="PS50925"/>
    </source>
</evidence>
<dbReference type="SMART" id="SM01034">
    <property type="entry name" value="BLUF"/>
    <property type="match status" value="1"/>
</dbReference>
<keyword evidence="3" id="KW-1185">Reference proteome</keyword>
<dbReference type="Pfam" id="PF04940">
    <property type="entry name" value="BLUF"/>
    <property type="match status" value="1"/>
</dbReference>
<name>A0A4R2L1Q5_9RHOB</name>
<reference evidence="2 3" key="1">
    <citation type="submission" date="2019-03" db="EMBL/GenBank/DDBJ databases">
        <title>Genomic Encyclopedia of Type Strains, Phase IV (KMG-IV): sequencing the most valuable type-strain genomes for metagenomic binning, comparative biology and taxonomic classification.</title>
        <authorList>
            <person name="Goeker M."/>
        </authorList>
    </citation>
    <scope>NUCLEOTIDE SEQUENCE [LARGE SCALE GENOMIC DNA]</scope>
    <source>
        <strain evidence="2 3">DSM 4868</strain>
    </source>
</reference>
<accession>A0A4R2L1Q5</accession>
<evidence type="ECO:0000313" key="2">
    <source>
        <dbReference type="EMBL" id="TCO72955.1"/>
    </source>
</evidence>
<dbReference type="GO" id="GO:0009882">
    <property type="term" value="F:blue light photoreceptor activity"/>
    <property type="evidence" value="ECO:0007669"/>
    <property type="project" value="InterPro"/>
</dbReference>
<dbReference type="AlphaFoldDB" id="A0A4R2L1Q5"/>
<dbReference type="Gene3D" id="3.30.70.100">
    <property type="match status" value="1"/>
</dbReference>
<proteinExistence type="predicted"/>
<dbReference type="InterPro" id="IPR036046">
    <property type="entry name" value="Acylphosphatase-like_dom_sf"/>
</dbReference>